<dbReference type="EMBL" id="JFZB01000003">
    <property type="protein sequence ID" value="KFI29751.1"/>
    <property type="molecule type" value="Genomic_DNA"/>
</dbReference>
<dbReference type="Proteomes" id="UP000028824">
    <property type="component" value="Unassembled WGS sequence"/>
</dbReference>
<sequence>MSGKISPLSSSPSRGRLDAWRDRRALRAAAPVPSGFVTEPAPRSIGLFARGRQLMAGRFPYEGCTIEAPDTAPWDLSETDPAFVTAMQSFVWLDDLAAVAERPARARAQDWAFDWIARQGTGEGPGWTPEITGRRLLRQINHGAFLLAGRTRAEAEALFTTLGRQVQFLSRRWSSVPAGTGRLGALCGMVCATAMLRGLEGQTDSALAALAAECDTLIGADGGIASRNPEELLETLGLLVDTVGTLKSVTRTPAEGISNAIARIVPTLRLLRMPDGGLARFHGGGCGAPGRLDAVLTASEVRTPAPDEPAMGFVRLQAAGTALVVDAAAPPAGAASAHAHASTLAFEMTSGRRPLVVNCGAGESFGPDWALAGRASACQSTLSLEGYSSSRFGRAHKTGAGPESLLTETPDEVWTRPEDPPRRHALFGHDGYRATHGLTHLRELSLTPDGDGLHGTDSIGAMSPVDTKLTEAVLDRAGIRGIPYQLRFHLHPDVDATLDMGGWAVSMALKSGEIWIFRFDGQVDLTLAPSVWLEKGQPGPRATRQIVLSGRLLEPSQQISWTFEKAQVTPAPIRD</sequence>
<name>A0A086Y651_9RHOB</name>
<proteinExistence type="predicted"/>
<protein>
    <submittedName>
        <fullName evidence="4">Heparinase</fullName>
    </submittedName>
</protein>
<dbReference type="RefSeq" id="WP_036634877.1">
    <property type="nucleotide sequence ID" value="NZ_JFZB01000003.1"/>
</dbReference>
<reference evidence="4 5" key="1">
    <citation type="submission" date="2014-03" db="EMBL/GenBank/DDBJ databases">
        <title>Genome of Paenirhodobacter enshiensis DW2-9.</title>
        <authorList>
            <person name="Wang D."/>
            <person name="Wang G."/>
        </authorList>
    </citation>
    <scope>NUCLEOTIDE SEQUENCE [LARGE SCALE GENOMIC DNA]</scope>
    <source>
        <strain evidence="4 5">DW2-9</strain>
    </source>
</reference>
<comment type="subcellular location">
    <subcellularLocation>
        <location evidence="1">Cell envelope</location>
    </subcellularLocation>
</comment>
<dbReference type="STRING" id="1105367.CG50_08955"/>
<evidence type="ECO:0000313" key="5">
    <source>
        <dbReference type="Proteomes" id="UP000028824"/>
    </source>
</evidence>
<dbReference type="eggNOG" id="COG5360">
    <property type="taxonomic scope" value="Bacteria"/>
</dbReference>
<feature type="domain" description="Heparinase II/III-like C-terminal" evidence="3">
    <location>
        <begin position="303"/>
        <end position="562"/>
    </location>
</feature>
<evidence type="ECO:0000259" key="3">
    <source>
        <dbReference type="Pfam" id="PF07940"/>
    </source>
</evidence>
<feature type="region of interest" description="Disordered" evidence="2">
    <location>
        <begin position="393"/>
        <end position="422"/>
    </location>
</feature>
<dbReference type="InterPro" id="IPR012480">
    <property type="entry name" value="Hepar_II_III_C"/>
</dbReference>
<feature type="compositionally biased region" description="Basic and acidic residues" evidence="2">
    <location>
        <begin position="413"/>
        <end position="422"/>
    </location>
</feature>
<dbReference type="GO" id="GO:0016829">
    <property type="term" value="F:lyase activity"/>
    <property type="evidence" value="ECO:0007669"/>
    <property type="project" value="InterPro"/>
</dbReference>
<keyword evidence="5" id="KW-1185">Reference proteome</keyword>
<dbReference type="InterPro" id="IPR008929">
    <property type="entry name" value="Chondroitin_lyas"/>
</dbReference>
<evidence type="ECO:0000313" key="4">
    <source>
        <dbReference type="EMBL" id="KFI29751.1"/>
    </source>
</evidence>
<gene>
    <name evidence="4" type="ORF">CG50_08955</name>
</gene>
<dbReference type="Pfam" id="PF07940">
    <property type="entry name" value="Hepar_II_III_C"/>
    <property type="match status" value="1"/>
</dbReference>
<evidence type="ECO:0000256" key="1">
    <source>
        <dbReference type="ARBA" id="ARBA00004196"/>
    </source>
</evidence>
<dbReference type="OrthoDB" id="9787373at2"/>
<dbReference type="GO" id="GO:0030313">
    <property type="term" value="C:cell envelope"/>
    <property type="evidence" value="ECO:0007669"/>
    <property type="project" value="UniProtKB-SubCell"/>
</dbReference>
<organism evidence="4 5">
    <name type="scientific">Paenirhodobacter enshiensis</name>
    <dbReference type="NCBI Taxonomy" id="1105367"/>
    <lineage>
        <taxon>Bacteria</taxon>
        <taxon>Pseudomonadati</taxon>
        <taxon>Pseudomonadota</taxon>
        <taxon>Alphaproteobacteria</taxon>
        <taxon>Rhodobacterales</taxon>
        <taxon>Rhodobacter group</taxon>
        <taxon>Paenirhodobacter</taxon>
    </lineage>
</organism>
<dbReference type="AlphaFoldDB" id="A0A086Y651"/>
<accession>A0A086Y651</accession>
<dbReference type="Gene3D" id="2.70.98.70">
    <property type="match status" value="1"/>
</dbReference>
<comment type="caution">
    <text evidence="4">The sequence shown here is derived from an EMBL/GenBank/DDBJ whole genome shotgun (WGS) entry which is preliminary data.</text>
</comment>
<dbReference type="Gene3D" id="1.50.10.100">
    <property type="entry name" value="Chondroitin AC/alginate lyase"/>
    <property type="match status" value="1"/>
</dbReference>
<evidence type="ECO:0000256" key="2">
    <source>
        <dbReference type="SAM" id="MobiDB-lite"/>
    </source>
</evidence>